<dbReference type="GO" id="GO:0003677">
    <property type="term" value="F:DNA binding"/>
    <property type="evidence" value="ECO:0007669"/>
    <property type="project" value="InterPro"/>
</dbReference>
<comment type="caution">
    <text evidence="3">The sequence shown here is derived from an EMBL/GenBank/DDBJ whole genome shotgun (WGS) entry which is preliminary data.</text>
</comment>
<evidence type="ECO:0000313" key="3">
    <source>
        <dbReference type="EMBL" id="TRU31726.1"/>
    </source>
</evidence>
<dbReference type="GO" id="GO:0006310">
    <property type="term" value="P:DNA recombination"/>
    <property type="evidence" value="ECO:0007669"/>
    <property type="project" value="UniProtKB-KW"/>
</dbReference>
<evidence type="ECO:0000256" key="1">
    <source>
        <dbReference type="ARBA" id="ARBA00023172"/>
    </source>
</evidence>
<dbReference type="SUPFAM" id="SSF56349">
    <property type="entry name" value="DNA breaking-rejoining enzymes"/>
    <property type="match status" value="1"/>
</dbReference>
<proteinExistence type="predicted"/>
<evidence type="ECO:0000259" key="2">
    <source>
        <dbReference type="PROSITE" id="PS51898"/>
    </source>
</evidence>
<keyword evidence="1" id="KW-0233">DNA recombination</keyword>
<dbReference type="InterPro" id="IPR011010">
    <property type="entry name" value="DNA_brk_join_enz"/>
</dbReference>
<accession>A0A552EB53</accession>
<gene>
    <name evidence="3" type="ORF">EWV80_00185</name>
</gene>
<feature type="domain" description="Tyr recombinase" evidence="2">
    <location>
        <begin position="1"/>
        <end position="70"/>
    </location>
</feature>
<dbReference type="Gene3D" id="1.10.443.10">
    <property type="entry name" value="Intergrase catalytic core"/>
    <property type="match status" value="1"/>
</dbReference>
<sequence>MNRPPFYRTGLIFCNRTLNCLKGVRDAAILRLLWDNALRRAEVCSLDLEDYSSGDLKLLIKGKGKLTRVC</sequence>
<dbReference type="Proteomes" id="UP000320551">
    <property type="component" value="Unassembled WGS sequence"/>
</dbReference>
<protein>
    <recommendedName>
        <fullName evidence="2">Tyr recombinase domain-containing protein</fullName>
    </recommendedName>
</protein>
<reference evidence="3 4" key="1">
    <citation type="submission" date="2019-01" db="EMBL/GenBank/DDBJ databases">
        <title>Coherence of Microcystis species and biogeography revealed through population genomics.</title>
        <authorList>
            <person name="Perez-Carrascal O.M."/>
            <person name="Terrat Y."/>
            <person name="Giani A."/>
            <person name="Fortin N."/>
            <person name="Tromas N."/>
            <person name="Shapiro B.J."/>
        </authorList>
    </citation>
    <scope>NUCLEOTIDE SEQUENCE [LARGE SCALE GENOMIC DNA]</scope>
    <source>
        <strain evidence="3">Ma_QC_B_20070730_S2</strain>
    </source>
</reference>
<name>A0A552EB53_MICAE</name>
<dbReference type="AlphaFoldDB" id="A0A552EB53"/>
<evidence type="ECO:0000313" key="4">
    <source>
        <dbReference type="Proteomes" id="UP000320551"/>
    </source>
</evidence>
<dbReference type="EMBL" id="SFBK01000005">
    <property type="protein sequence ID" value="TRU31726.1"/>
    <property type="molecule type" value="Genomic_DNA"/>
</dbReference>
<dbReference type="GO" id="GO:0015074">
    <property type="term" value="P:DNA integration"/>
    <property type="evidence" value="ECO:0007669"/>
    <property type="project" value="InterPro"/>
</dbReference>
<organism evidence="3 4">
    <name type="scientific">Microcystis aeruginosa Ma_QC_B_20070730_S2</name>
    <dbReference type="NCBI Taxonomy" id="2486256"/>
    <lineage>
        <taxon>Bacteria</taxon>
        <taxon>Bacillati</taxon>
        <taxon>Cyanobacteriota</taxon>
        <taxon>Cyanophyceae</taxon>
        <taxon>Oscillatoriophycideae</taxon>
        <taxon>Chroococcales</taxon>
        <taxon>Microcystaceae</taxon>
        <taxon>Microcystis</taxon>
    </lineage>
</organism>
<dbReference type="InterPro" id="IPR002104">
    <property type="entry name" value="Integrase_catalytic"/>
</dbReference>
<dbReference type="PROSITE" id="PS51898">
    <property type="entry name" value="TYR_RECOMBINASE"/>
    <property type="match status" value="1"/>
</dbReference>
<dbReference type="InterPro" id="IPR013762">
    <property type="entry name" value="Integrase-like_cat_sf"/>
</dbReference>